<dbReference type="InterPro" id="IPR036397">
    <property type="entry name" value="RNaseH_sf"/>
</dbReference>
<feature type="region of interest" description="Disordered" evidence="1">
    <location>
        <begin position="312"/>
        <end position="332"/>
    </location>
</feature>
<dbReference type="PANTHER" id="PTHR16019">
    <property type="entry name" value="SYNAPSE-ASSOCIATED PROTEIN"/>
    <property type="match status" value="1"/>
</dbReference>
<dbReference type="PANTHER" id="PTHR16019:SF5">
    <property type="entry name" value="BSD DOMAIN-CONTAINING PROTEIN 1"/>
    <property type="match status" value="1"/>
</dbReference>
<evidence type="ECO:0000313" key="3">
    <source>
        <dbReference type="EMBL" id="CAJ0964271.1"/>
    </source>
</evidence>
<dbReference type="EMBL" id="CAUEEQ010059694">
    <property type="protein sequence ID" value="CAJ0964271.1"/>
    <property type="molecule type" value="Genomic_DNA"/>
</dbReference>
<dbReference type="InterPro" id="IPR038717">
    <property type="entry name" value="Tc1-like_DDE_dom"/>
</dbReference>
<organism evidence="3 4">
    <name type="scientific">Ranitomeya imitator</name>
    <name type="common">mimic poison frog</name>
    <dbReference type="NCBI Taxonomy" id="111125"/>
    <lineage>
        <taxon>Eukaryota</taxon>
        <taxon>Metazoa</taxon>
        <taxon>Chordata</taxon>
        <taxon>Craniata</taxon>
        <taxon>Vertebrata</taxon>
        <taxon>Euteleostomi</taxon>
        <taxon>Amphibia</taxon>
        <taxon>Batrachia</taxon>
        <taxon>Anura</taxon>
        <taxon>Neobatrachia</taxon>
        <taxon>Hyloidea</taxon>
        <taxon>Dendrobatidae</taxon>
        <taxon>Dendrobatinae</taxon>
        <taxon>Ranitomeya</taxon>
    </lineage>
</organism>
<reference evidence="3" key="1">
    <citation type="submission" date="2023-07" db="EMBL/GenBank/DDBJ databases">
        <authorList>
            <person name="Stuckert A."/>
        </authorList>
    </citation>
    <scope>NUCLEOTIDE SEQUENCE</scope>
</reference>
<evidence type="ECO:0000259" key="2">
    <source>
        <dbReference type="Pfam" id="PF13358"/>
    </source>
</evidence>
<dbReference type="Gene3D" id="3.30.420.10">
    <property type="entry name" value="Ribonuclease H-like superfamily/Ribonuclease H"/>
    <property type="match status" value="2"/>
</dbReference>
<feature type="domain" description="Tc1-like transposase DDE" evidence="2">
    <location>
        <begin position="234"/>
        <end position="283"/>
    </location>
</feature>
<comment type="caution">
    <text evidence="3">The sequence shown here is derived from an EMBL/GenBank/DDBJ whole genome shotgun (WGS) entry which is preliminary data.</text>
</comment>
<dbReference type="Pfam" id="PF13358">
    <property type="entry name" value="DDE_3"/>
    <property type="match status" value="1"/>
</dbReference>
<name>A0ABN9MG02_9NEOB</name>
<accession>A0ABN9MG02</accession>
<sequence>MAASGTGSLVFIDDVTQDRSSRMNSEVLRAILCAQIQPNEAKLTGRRFILQMDNDPKHKSKATQEFIKAKKQNILEWPRNIGGLSIALQNALQNAVDKPLMPVGSVYRAKLREDGGWWRSWLHQSYSSVREKSAEALEFMKRDLSEFSRVVQHDTACTIAATATVVKEKLAVEGSSGTTEKVKKSLSDFLGVISDTFAPSPDKTIDCDVITLMATPSGTTELYDSTKNERRFHDNARPHVAGVCQQFLQDEGIEAMDWPARYPDLNPIEHIWDIMSRTIHQRNVAPQTVQELPDYTVCSQIQLHTAMNLMSRDKPKSHCPSPLSLELSNRKV</sequence>
<keyword evidence="4" id="KW-1185">Reference proteome</keyword>
<dbReference type="InterPro" id="IPR051494">
    <property type="entry name" value="BSD_domain-containing"/>
</dbReference>
<evidence type="ECO:0000256" key="1">
    <source>
        <dbReference type="SAM" id="MobiDB-lite"/>
    </source>
</evidence>
<proteinExistence type="predicted"/>
<evidence type="ECO:0000313" key="4">
    <source>
        <dbReference type="Proteomes" id="UP001176940"/>
    </source>
</evidence>
<protein>
    <recommendedName>
        <fullName evidence="2">Tc1-like transposase DDE domain-containing protein</fullName>
    </recommendedName>
</protein>
<dbReference type="Proteomes" id="UP001176940">
    <property type="component" value="Unassembled WGS sequence"/>
</dbReference>
<gene>
    <name evidence="3" type="ORF">RIMI_LOCUS19029994</name>
</gene>